<dbReference type="GO" id="GO:0043814">
    <property type="term" value="F:phospholactate guanylyltransferase activity"/>
    <property type="evidence" value="ECO:0007669"/>
    <property type="project" value="InterPro"/>
</dbReference>
<dbReference type="AlphaFoldDB" id="A0A6J6KLG4"/>
<dbReference type="PANTHER" id="PTHR40392:SF1">
    <property type="entry name" value="2-PHOSPHO-L-LACTATE GUANYLYLTRANSFERASE"/>
    <property type="match status" value="1"/>
</dbReference>
<evidence type="ECO:0000256" key="1">
    <source>
        <dbReference type="ARBA" id="ARBA00022679"/>
    </source>
</evidence>
<evidence type="ECO:0000313" key="5">
    <source>
        <dbReference type="EMBL" id="CAB4650647.1"/>
    </source>
</evidence>
<accession>A0A6J6KLG4</accession>
<dbReference type="Gene3D" id="3.90.550.10">
    <property type="entry name" value="Spore Coat Polysaccharide Biosynthesis Protein SpsA, Chain A"/>
    <property type="match status" value="1"/>
</dbReference>
<dbReference type="GO" id="GO:0005525">
    <property type="term" value="F:GTP binding"/>
    <property type="evidence" value="ECO:0007669"/>
    <property type="project" value="UniProtKB-KW"/>
</dbReference>
<keyword evidence="1" id="KW-0808">Transferase</keyword>
<evidence type="ECO:0000256" key="2">
    <source>
        <dbReference type="ARBA" id="ARBA00022695"/>
    </source>
</evidence>
<dbReference type="NCBIfam" id="TIGR03552">
    <property type="entry name" value="F420_cofC"/>
    <property type="match status" value="1"/>
</dbReference>
<keyword evidence="3" id="KW-0547">Nucleotide-binding</keyword>
<dbReference type="PANTHER" id="PTHR40392">
    <property type="entry name" value="2-PHOSPHO-L-LACTATE GUANYLYLTRANSFERASE"/>
    <property type="match status" value="1"/>
</dbReference>
<sequence>MASPVSSLHGGAVVLPIKGFTDAKARLESVLSNENRASLAEFTAGGLLEAALGVDTFVVCDNDDTAQWARQRGALVVRQTAPGLNAAVACGVDAAQFKRDWVLVAHSDLPFADQLLSVVDSQLAATTVTIVPDRHEDGTNVLVIPARSGFTFHYGPGSFAAHQAEAARLGLPVRIVRNEQLALDIDTPDDLAQLPASWLNGDFA</sequence>
<dbReference type="InterPro" id="IPR002835">
    <property type="entry name" value="CofC"/>
</dbReference>
<reference evidence="5" key="1">
    <citation type="submission" date="2020-05" db="EMBL/GenBank/DDBJ databases">
        <authorList>
            <person name="Chiriac C."/>
            <person name="Salcher M."/>
            <person name="Ghai R."/>
            <person name="Kavagutti S V."/>
        </authorList>
    </citation>
    <scope>NUCLEOTIDE SEQUENCE</scope>
</reference>
<keyword evidence="2" id="KW-0548">Nucleotidyltransferase</keyword>
<organism evidence="5">
    <name type="scientific">freshwater metagenome</name>
    <dbReference type="NCBI Taxonomy" id="449393"/>
    <lineage>
        <taxon>unclassified sequences</taxon>
        <taxon>metagenomes</taxon>
        <taxon>ecological metagenomes</taxon>
    </lineage>
</organism>
<proteinExistence type="predicted"/>
<dbReference type="Pfam" id="PF01983">
    <property type="entry name" value="CofC"/>
    <property type="match status" value="1"/>
</dbReference>
<evidence type="ECO:0000256" key="3">
    <source>
        <dbReference type="ARBA" id="ARBA00022741"/>
    </source>
</evidence>
<evidence type="ECO:0000256" key="4">
    <source>
        <dbReference type="ARBA" id="ARBA00023134"/>
    </source>
</evidence>
<keyword evidence="4" id="KW-0342">GTP-binding</keyword>
<dbReference type="InterPro" id="IPR029044">
    <property type="entry name" value="Nucleotide-diphossugar_trans"/>
</dbReference>
<dbReference type="EMBL" id="CAEZWB010000096">
    <property type="protein sequence ID" value="CAB4650647.1"/>
    <property type="molecule type" value="Genomic_DNA"/>
</dbReference>
<dbReference type="SUPFAM" id="SSF53448">
    <property type="entry name" value="Nucleotide-diphospho-sugar transferases"/>
    <property type="match status" value="1"/>
</dbReference>
<name>A0A6J6KLG4_9ZZZZ</name>
<gene>
    <name evidence="5" type="ORF">UFOPK2166_00793</name>
</gene>
<protein>
    <submittedName>
        <fullName evidence="5">Unannotated protein</fullName>
    </submittedName>
</protein>